<feature type="region of interest" description="Disordered" evidence="1">
    <location>
        <begin position="47"/>
        <end position="89"/>
    </location>
</feature>
<name>A0ABR8TKJ1_9PSED</name>
<evidence type="ECO:0000313" key="3">
    <source>
        <dbReference type="Proteomes" id="UP000611945"/>
    </source>
</evidence>
<feature type="compositionally biased region" description="Basic and acidic residues" evidence="1">
    <location>
        <begin position="80"/>
        <end position="89"/>
    </location>
</feature>
<feature type="compositionally biased region" description="Low complexity" evidence="1">
    <location>
        <begin position="62"/>
        <end position="78"/>
    </location>
</feature>
<evidence type="ECO:0000256" key="1">
    <source>
        <dbReference type="SAM" id="MobiDB-lite"/>
    </source>
</evidence>
<dbReference type="RefSeq" id="WP_251834822.1">
    <property type="nucleotide sequence ID" value="NZ_JACSQG010000001.1"/>
</dbReference>
<reference evidence="2 3" key="1">
    <citation type="submission" date="2020-08" db="EMBL/GenBank/DDBJ databases">
        <title>A Genomic Blueprint of the Chicken Gut Microbiome.</title>
        <authorList>
            <person name="Gilroy R."/>
            <person name="Ravi A."/>
            <person name="Getino M."/>
            <person name="Pursley I."/>
            <person name="Horton D.L."/>
            <person name="Alikhan N.-F."/>
            <person name="Baker D."/>
            <person name="Gharbi K."/>
            <person name="Hall N."/>
            <person name="Watson M."/>
            <person name="Adriaenssens E.M."/>
            <person name="Foster-Nyarko E."/>
            <person name="Jarju S."/>
            <person name="Secka A."/>
            <person name="Antonio M."/>
            <person name="Oren A."/>
            <person name="Chaudhuri R."/>
            <person name="La Ragione R.M."/>
            <person name="Hildebrand F."/>
            <person name="Pallen M.J."/>
        </authorList>
    </citation>
    <scope>NUCLEOTIDE SEQUENCE [LARGE SCALE GENOMIC DNA]</scope>
    <source>
        <strain evidence="2 3">Sa2CUA2</strain>
    </source>
</reference>
<proteinExistence type="predicted"/>
<evidence type="ECO:0000313" key="2">
    <source>
        <dbReference type="EMBL" id="MBD7976050.1"/>
    </source>
</evidence>
<protein>
    <submittedName>
        <fullName evidence="2">DNA polymerase III subunit chi</fullName>
    </submittedName>
</protein>
<organism evidence="2 3">
    <name type="scientific">Serpens gallinarum</name>
    <dbReference type="NCBI Taxonomy" id="2763075"/>
    <lineage>
        <taxon>Bacteria</taxon>
        <taxon>Pseudomonadati</taxon>
        <taxon>Pseudomonadota</taxon>
        <taxon>Gammaproteobacteria</taxon>
        <taxon>Pseudomonadales</taxon>
        <taxon>Pseudomonadaceae</taxon>
        <taxon>Pseudomonas</taxon>
    </lineage>
</organism>
<gene>
    <name evidence="2" type="ORF">H9642_02470</name>
</gene>
<accession>A0ABR8TKJ1</accession>
<sequence>MDRKPPQRPTHLLDDLESIRNLLDDKNTEPPLLTDVLDTDTIPLLSDVVGPTQTPPASLPRTAGATPNKAPATKTASTRPAERRDNDELRAAADLVMQEVVREYMPKIEFEFKRRLRERMAHLIRTPKP</sequence>
<comment type="caution">
    <text evidence="2">The sequence shown here is derived from an EMBL/GenBank/DDBJ whole genome shotgun (WGS) entry which is preliminary data.</text>
</comment>
<dbReference type="Proteomes" id="UP000611945">
    <property type="component" value="Unassembled WGS sequence"/>
</dbReference>
<dbReference type="EMBL" id="JACSQG010000001">
    <property type="protein sequence ID" value="MBD7976050.1"/>
    <property type="molecule type" value="Genomic_DNA"/>
</dbReference>
<keyword evidence="3" id="KW-1185">Reference proteome</keyword>